<dbReference type="AlphaFoldDB" id="A0A8T8LRD2"/>
<evidence type="ECO:0000313" key="1">
    <source>
        <dbReference type="EMBL" id="QUP63902.1"/>
    </source>
</evidence>
<accession>A0A8T8LRD2</accession>
<name>A0A8T8LRD2_PSESX</name>
<dbReference type="EMBL" id="CP073636">
    <property type="protein sequence ID" value="QUP63902.1"/>
    <property type="molecule type" value="Genomic_DNA"/>
</dbReference>
<reference evidence="1" key="2">
    <citation type="submission" date="2021-04" db="EMBL/GenBank/DDBJ databases">
        <title>A complete genome sequence for Pseudomonas syringae Cit7.</title>
        <authorList>
            <person name="Baltrus D.A."/>
        </authorList>
    </citation>
    <scope>NUCLEOTIDE SEQUENCE</scope>
    <source>
        <strain evidence="1">Cit 7</strain>
    </source>
</reference>
<protein>
    <submittedName>
        <fullName evidence="1">Uncharacterized protein</fullName>
    </submittedName>
</protein>
<gene>
    <name evidence="1" type="ORF">PSYCIT7_013745</name>
</gene>
<dbReference type="RefSeq" id="WP_003364213.1">
    <property type="nucleotide sequence ID" value="NZ_CP073636.1"/>
</dbReference>
<proteinExistence type="predicted"/>
<reference evidence="1" key="1">
    <citation type="journal article" date="2011" name="PLoS Pathog.">
        <title>Dynamic evolution of pathogenicity revealed by sequencing and comparative genomics of 19 Pseudomonas syringae isolates.</title>
        <authorList>
            <person name="Baltrus D.A."/>
            <person name="Nishimura M.T."/>
            <person name="Romanchuk A."/>
            <person name="Chang J.H."/>
            <person name="Mukhtar M.S."/>
            <person name="Cherkis K."/>
            <person name="Roach J."/>
            <person name="Grant S.R."/>
            <person name="Jones C.D."/>
            <person name="Dangl J.L."/>
        </authorList>
    </citation>
    <scope>NUCLEOTIDE SEQUENCE</scope>
    <source>
        <strain evidence="1">Cit 7</strain>
    </source>
</reference>
<organism evidence="1 2">
    <name type="scientific">Pseudomonas syringae Cit 7</name>
    <dbReference type="NCBI Taxonomy" id="629264"/>
    <lineage>
        <taxon>Bacteria</taxon>
        <taxon>Pseudomonadati</taxon>
        <taxon>Pseudomonadota</taxon>
        <taxon>Gammaproteobacteria</taxon>
        <taxon>Pseudomonadales</taxon>
        <taxon>Pseudomonadaceae</taxon>
        <taxon>Pseudomonas</taxon>
        <taxon>Pseudomonas syringae</taxon>
    </lineage>
</organism>
<dbReference type="Proteomes" id="UP000005924">
    <property type="component" value="Chromosome"/>
</dbReference>
<evidence type="ECO:0000313" key="2">
    <source>
        <dbReference type="Proteomes" id="UP000005924"/>
    </source>
</evidence>
<sequence>MNDEKVITPFEIGVLAALTVIGKAIAMNPHLDLESLKKDAQAVMSAMPDHPKWQGGEKRIHQAPIESLLAGTEKVLR</sequence>